<name>A0A6J5K2T8_9BURK</name>
<gene>
    <name evidence="1" type="ORF">LMG9964_02394</name>
</gene>
<dbReference type="Proteomes" id="UP000494102">
    <property type="component" value="Unassembled WGS sequence"/>
</dbReference>
<proteinExistence type="predicted"/>
<evidence type="ECO:0000313" key="1">
    <source>
        <dbReference type="EMBL" id="CAB4048753.1"/>
    </source>
</evidence>
<reference evidence="1 2" key="1">
    <citation type="submission" date="2020-04" db="EMBL/GenBank/DDBJ databases">
        <authorList>
            <person name="De Canck E."/>
        </authorList>
    </citation>
    <scope>NUCLEOTIDE SEQUENCE [LARGE SCALE GENOMIC DNA]</scope>
    <source>
        <strain evidence="1 2">LMG 9964</strain>
    </source>
</reference>
<organism evidence="1 2">
    <name type="scientific">Paraburkholderia phenoliruptrix</name>
    <dbReference type="NCBI Taxonomy" id="252970"/>
    <lineage>
        <taxon>Bacteria</taxon>
        <taxon>Pseudomonadati</taxon>
        <taxon>Pseudomonadota</taxon>
        <taxon>Betaproteobacteria</taxon>
        <taxon>Burkholderiales</taxon>
        <taxon>Burkholderiaceae</taxon>
        <taxon>Paraburkholderia</taxon>
    </lineage>
</organism>
<protein>
    <submittedName>
        <fullName evidence="1">Uncharacterized protein</fullName>
    </submittedName>
</protein>
<evidence type="ECO:0000313" key="2">
    <source>
        <dbReference type="Proteomes" id="UP000494102"/>
    </source>
</evidence>
<dbReference type="EMBL" id="CADILN010000002">
    <property type="protein sequence ID" value="CAB4048753.1"/>
    <property type="molecule type" value="Genomic_DNA"/>
</dbReference>
<accession>A0A6J5K2T8</accession>
<dbReference type="AlphaFoldDB" id="A0A6J5K2T8"/>
<sequence length="40" mass="4568">MSEREVPRRFKSEIGMTPCCSLLRARLNLTCQMLAEKIVG</sequence>